<evidence type="ECO:0000256" key="1">
    <source>
        <dbReference type="ARBA" id="ARBA00022553"/>
    </source>
</evidence>
<name>A0A8T4HCU5_9SPHI</name>
<keyword evidence="1 6" id="KW-0597">Phosphoprotein</keyword>
<reference evidence="12" key="1">
    <citation type="submission" date="2021-03" db="EMBL/GenBank/DDBJ databases">
        <authorList>
            <person name="Lu T."/>
            <person name="Wang Q."/>
            <person name="Han X."/>
        </authorList>
    </citation>
    <scope>NUCLEOTIDE SEQUENCE</scope>
    <source>
        <strain evidence="12">WQ 2009</strain>
    </source>
</reference>
<comment type="PTM">
    <text evidence="6 7">An intermediate of this reaction is the autophosphorylated ppk in which a phosphate is covalently linked to a histidine residue through a N-P bond.</text>
</comment>
<keyword evidence="5 6" id="KW-0067">ATP-binding</keyword>
<feature type="domain" description="Polyphosphate kinase C-terminal" evidence="11">
    <location>
        <begin position="327"/>
        <end position="488"/>
    </location>
</feature>
<evidence type="ECO:0000256" key="5">
    <source>
        <dbReference type="ARBA" id="ARBA00022840"/>
    </source>
</evidence>
<dbReference type="Pfam" id="PF13090">
    <property type="entry name" value="PP_kinase_C"/>
    <property type="match status" value="1"/>
</dbReference>
<evidence type="ECO:0000259" key="9">
    <source>
        <dbReference type="Pfam" id="PF13089"/>
    </source>
</evidence>
<comment type="cofactor">
    <cofactor evidence="6">
        <name>Mg(2+)</name>
        <dbReference type="ChEBI" id="CHEBI:18420"/>
    </cofactor>
</comment>
<gene>
    <name evidence="12" type="primary">ppk1</name>
    <name evidence="6" type="synonym">ppk</name>
    <name evidence="12" type="ORF">J5U18_10110</name>
</gene>
<comment type="caution">
    <text evidence="12">The sequence shown here is derived from an EMBL/GenBank/DDBJ whole genome shotgun (WGS) entry which is preliminary data.</text>
</comment>
<feature type="binding site" evidence="6">
    <location>
        <position position="400"/>
    </location>
    <ligand>
        <name>Mg(2+)</name>
        <dbReference type="ChEBI" id="CHEBI:18420"/>
    </ligand>
</feature>
<feature type="active site" description="Phosphohistidine intermediate" evidence="6">
    <location>
        <position position="430"/>
    </location>
</feature>
<keyword evidence="13" id="KW-1185">Reference proteome</keyword>
<feature type="domain" description="Polyphosphate kinase C-terminal" evidence="10">
    <location>
        <begin position="499"/>
        <end position="669"/>
    </location>
</feature>
<dbReference type="GO" id="GO:0009358">
    <property type="term" value="C:polyphosphate kinase complex"/>
    <property type="evidence" value="ECO:0007669"/>
    <property type="project" value="InterPro"/>
</dbReference>
<keyword evidence="3 6" id="KW-0547">Nucleotide-binding</keyword>
<dbReference type="InterPro" id="IPR024953">
    <property type="entry name" value="PP_kinase_middle"/>
</dbReference>
<dbReference type="InterPro" id="IPR025198">
    <property type="entry name" value="PPK_N_dom"/>
</dbReference>
<dbReference type="InterPro" id="IPR003414">
    <property type="entry name" value="PP_kinase"/>
</dbReference>
<evidence type="ECO:0000259" key="11">
    <source>
        <dbReference type="Pfam" id="PF17941"/>
    </source>
</evidence>
<dbReference type="GO" id="GO:0046872">
    <property type="term" value="F:metal ion binding"/>
    <property type="evidence" value="ECO:0007669"/>
    <property type="project" value="UniProtKB-KW"/>
</dbReference>
<dbReference type="SUPFAM" id="SSF143724">
    <property type="entry name" value="PHP14-like"/>
    <property type="match status" value="1"/>
</dbReference>
<dbReference type="PIRSF" id="PIRSF015589">
    <property type="entry name" value="PP_kinase"/>
    <property type="match status" value="1"/>
</dbReference>
<dbReference type="GO" id="GO:0006799">
    <property type="term" value="P:polyphosphate biosynthetic process"/>
    <property type="evidence" value="ECO:0007669"/>
    <property type="project" value="UniProtKB-UniRule"/>
</dbReference>
<evidence type="ECO:0000256" key="3">
    <source>
        <dbReference type="ARBA" id="ARBA00022741"/>
    </source>
</evidence>
<feature type="domain" description="Polyphosphate kinase N-terminal" evidence="9">
    <location>
        <begin position="8"/>
        <end position="112"/>
    </location>
</feature>
<dbReference type="SUPFAM" id="SSF56024">
    <property type="entry name" value="Phospholipase D/nuclease"/>
    <property type="match status" value="2"/>
</dbReference>
<dbReference type="EC" id="2.7.4.1" evidence="6 7"/>
<comment type="catalytic activity">
    <reaction evidence="6 7">
        <text>[phosphate](n) + ATP = [phosphate](n+1) + ADP</text>
        <dbReference type="Rhea" id="RHEA:19573"/>
        <dbReference type="Rhea" id="RHEA-COMP:9859"/>
        <dbReference type="Rhea" id="RHEA-COMP:14280"/>
        <dbReference type="ChEBI" id="CHEBI:16838"/>
        <dbReference type="ChEBI" id="CHEBI:30616"/>
        <dbReference type="ChEBI" id="CHEBI:456216"/>
        <dbReference type="EC" id="2.7.4.1"/>
    </reaction>
</comment>
<dbReference type="Pfam" id="PF17941">
    <property type="entry name" value="PP_kinase_C_1"/>
    <property type="match status" value="1"/>
</dbReference>
<sequence>MLEKYPIYNRELSWLSFNDRVLQEAADEQVPLLERLRFLAIYSSNLEEFYRVRVAILHRIAANKKKYKRKLDFKPKQVLAEIQQVVIRQEQKFDFLLEKVIFPGLEAEGVRLVEVAELKQAPFEQLQGYFHEKVLKHLIPVWINSEKPPTLQGNRVYFIVKLLRDGKPKFAYIELPPNTILPRFYRVNQEEDTAVILLDRMIIAFMADVFAAVKFEQVEAYEFKLSRDAELDFDEESSETFVEILKKSLKNREQGSIMRLEYNAHMPTDILDFLKIICAVDDEGLIAIRRYFNFKDFIDFPKFIPQKLVFPSFSPCAIPLLDLKSSFLAQIKNRDFLVSFPYQRYDFVLHFLREAAMDTQVEQIDISLYRVAQTSNVVSALIIAARNGIRVQVFLEIKARFDEQANLYWHEIMKNEGITVFLGNVDHKLHAKSCLIYRKEGAKQTLYSFLSTGNFNEKTAKIYCDHGLFTAHKGITKDLKRMFEGLKDDHYLADYQTIICAPRSMRTYFTSKIAFLIKEVKKGEPVRIILKMNSLTDEGIIQSLYEANNAGIKIQLIVRGMCCLIPGIYGFSENITIISIIDRFLEHARVLIFEYGTMKDVYLSSADLMTRNLDRRVEVAFPLYDPLVKEEICAIIALQLQDNVKARVIDPLQKNNYKRDSDVLSHQSQLEIYNYLKLKNS</sequence>
<dbReference type="RefSeq" id="WP_353547419.1">
    <property type="nucleotide sequence ID" value="NZ_JAGKSB010000011.1"/>
</dbReference>
<organism evidence="12 13">
    <name type="scientific">Rhinopithecimicrobium faecis</name>
    <dbReference type="NCBI Taxonomy" id="2820698"/>
    <lineage>
        <taxon>Bacteria</taxon>
        <taxon>Pseudomonadati</taxon>
        <taxon>Bacteroidota</taxon>
        <taxon>Sphingobacteriia</taxon>
        <taxon>Sphingobacteriales</taxon>
        <taxon>Sphingobacteriaceae</taxon>
        <taxon>Rhinopithecimicrobium</taxon>
    </lineage>
</organism>
<dbReference type="HAMAP" id="MF_00347">
    <property type="entry name" value="Polyphosphate_kinase"/>
    <property type="match status" value="1"/>
</dbReference>
<evidence type="ECO:0000256" key="6">
    <source>
        <dbReference type="HAMAP-Rule" id="MF_00347"/>
    </source>
</evidence>
<keyword evidence="4 6" id="KW-0418">Kinase</keyword>
<evidence type="ECO:0000256" key="2">
    <source>
        <dbReference type="ARBA" id="ARBA00022679"/>
    </source>
</evidence>
<dbReference type="Gene3D" id="3.30.1840.10">
    <property type="entry name" value="Polyphosphate kinase middle domain"/>
    <property type="match status" value="1"/>
</dbReference>
<dbReference type="Proteomes" id="UP000679691">
    <property type="component" value="Unassembled WGS sequence"/>
</dbReference>
<dbReference type="GO" id="GO:0005524">
    <property type="term" value="F:ATP binding"/>
    <property type="evidence" value="ECO:0007669"/>
    <property type="project" value="UniProtKB-KW"/>
</dbReference>
<feature type="binding site" evidence="6">
    <location>
        <position position="370"/>
    </location>
    <ligand>
        <name>Mg(2+)</name>
        <dbReference type="ChEBI" id="CHEBI:18420"/>
    </ligand>
</feature>
<dbReference type="InterPro" id="IPR036832">
    <property type="entry name" value="PPK_N_dom_sf"/>
</dbReference>
<dbReference type="PANTHER" id="PTHR30218:SF0">
    <property type="entry name" value="POLYPHOSPHATE KINASE"/>
    <property type="match status" value="1"/>
</dbReference>
<dbReference type="Gene3D" id="1.20.58.310">
    <property type="entry name" value="Polyphosphate kinase N-terminal domain"/>
    <property type="match status" value="1"/>
</dbReference>
<feature type="binding site" evidence="6">
    <location>
        <position position="463"/>
    </location>
    <ligand>
        <name>ATP</name>
        <dbReference type="ChEBI" id="CHEBI:30616"/>
    </ligand>
</feature>
<dbReference type="InterPro" id="IPR025200">
    <property type="entry name" value="PPK_C_dom2"/>
</dbReference>
<evidence type="ECO:0000259" key="10">
    <source>
        <dbReference type="Pfam" id="PF13090"/>
    </source>
</evidence>
<evidence type="ECO:0000259" key="8">
    <source>
        <dbReference type="Pfam" id="PF02503"/>
    </source>
</evidence>
<keyword evidence="6" id="KW-0460">Magnesium</keyword>
<dbReference type="Pfam" id="PF02503">
    <property type="entry name" value="PP_kinase"/>
    <property type="match status" value="1"/>
</dbReference>
<dbReference type="GO" id="GO:0008976">
    <property type="term" value="F:polyphosphate kinase activity"/>
    <property type="evidence" value="ECO:0007669"/>
    <property type="project" value="UniProtKB-UniRule"/>
</dbReference>
<feature type="binding site" evidence="6">
    <location>
        <position position="559"/>
    </location>
    <ligand>
        <name>ATP</name>
        <dbReference type="ChEBI" id="CHEBI:30616"/>
    </ligand>
</feature>
<evidence type="ECO:0000256" key="4">
    <source>
        <dbReference type="ARBA" id="ARBA00022777"/>
    </source>
</evidence>
<dbReference type="Gene3D" id="3.30.870.10">
    <property type="entry name" value="Endonuclease Chain A"/>
    <property type="match status" value="2"/>
</dbReference>
<feature type="binding site" evidence="6">
    <location>
        <position position="587"/>
    </location>
    <ligand>
        <name>ATP</name>
        <dbReference type="ChEBI" id="CHEBI:30616"/>
    </ligand>
</feature>
<dbReference type="InterPro" id="IPR036830">
    <property type="entry name" value="PP_kinase_middle_dom_sf"/>
</dbReference>
<comment type="similarity">
    <text evidence="6 7">Belongs to the polyphosphate kinase 1 (PPK1) family.</text>
</comment>
<protein>
    <recommendedName>
        <fullName evidence="6 7">Polyphosphate kinase</fullName>
        <ecNumber evidence="6 7">2.7.4.1</ecNumber>
    </recommendedName>
    <alternativeName>
        <fullName evidence="6">ATP-polyphosphate phosphotransferase</fullName>
    </alternativeName>
    <alternativeName>
        <fullName evidence="6">Polyphosphoric acid kinase</fullName>
    </alternativeName>
</protein>
<keyword evidence="6" id="KW-0479">Metal-binding</keyword>
<dbReference type="InterPro" id="IPR041108">
    <property type="entry name" value="PP_kinase_C_1"/>
</dbReference>
<feature type="binding site" evidence="6">
    <location>
        <position position="45"/>
    </location>
    <ligand>
        <name>ATP</name>
        <dbReference type="ChEBI" id="CHEBI:30616"/>
    </ligand>
</feature>
<dbReference type="EMBL" id="JAGKSB010000011">
    <property type="protein sequence ID" value="MBP3943916.1"/>
    <property type="molecule type" value="Genomic_DNA"/>
</dbReference>
<dbReference type="AlphaFoldDB" id="A0A8T4HCU5"/>
<dbReference type="Pfam" id="PF13089">
    <property type="entry name" value="PP_kinase_N"/>
    <property type="match status" value="1"/>
</dbReference>
<feature type="domain" description="Polyphosphate kinase middle" evidence="8">
    <location>
        <begin position="124"/>
        <end position="300"/>
    </location>
</feature>
<comment type="function">
    <text evidence="6 7">Catalyzes the reversible transfer of the terminal phosphate of ATP to form a long-chain polyphosphate (polyP).</text>
</comment>
<proteinExistence type="inferred from homology"/>
<keyword evidence="2 6" id="KW-0808">Transferase</keyword>
<evidence type="ECO:0000256" key="7">
    <source>
        <dbReference type="RuleBase" id="RU003800"/>
    </source>
</evidence>
<dbReference type="NCBIfam" id="NF003917">
    <property type="entry name" value="PRK05443.1-1"/>
    <property type="match status" value="1"/>
</dbReference>
<dbReference type="NCBIfam" id="TIGR03705">
    <property type="entry name" value="poly_P_kin"/>
    <property type="match status" value="1"/>
</dbReference>
<dbReference type="PANTHER" id="PTHR30218">
    <property type="entry name" value="POLYPHOSPHATE KINASE"/>
    <property type="match status" value="1"/>
</dbReference>
<dbReference type="SUPFAM" id="SSF140356">
    <property type="entry name" value="PPK N-terminal domain-like"/>
    <property type="match status" value="1"/>
</dbReference>
<evidence type="ECO:0000313" key="13">
    <source>
        <dbReference type="Proteomes" id="UP000679691"/>
    </source>
</evidence>
<evidence type="ECO:0000313" key="12">
    <source>
        <dbReference type="EMBL" id="MBP3943916.1"/>
    </source>
</evidence>
<accession>A0A8T4HCU5</accession>